<dbReference type="RefSeq" id="XP_028827071.1">
    <property type="nucleotide sequence ID" value="XM_028971238.1"/>
</dbReference>
<dbReference type="InterPro" id="IPR052408">
    <property type="entry name" value="Exonuclease_MUT-7-like"/>
</dbReference>
<dbReference type="SUPFAM" id="SSF53098">
    <property type="entry name" value="Ribonuclease H-like"/>
    <property type="match status" value="1"/>
</dbReference>
<dbReference type="PANTHER" id="PTHR47765">
    <property type="entry name" value="3'-5' EXONUCLEASE DOMAIN-CONTAINING PROTEIN"/>
    <property type="match status" value="1"/>
</dbReference>
<keyword evidence="2" id="KW-0472">Membrane</keyword>
<dbReference type="Pfam" id="PF01927">
    <property type="entry name" value="Mut7-C"/>
    <property type="match status" value="2"/>
</dbReference>
<dbReference type="Gene3D" id="3.30.420.10">
    <property type="entry name" value="Ribonuclease H-like superfamily/Ribonuclease H"/>
    <property type="match status" value="1"/>
</dbReference>
<evidence type="ECO:0000313" key="4">
    <source>
        <dbReference type="Ensembl" id="ENSDCDP00010006289.1"/>
    </source>
</evidence>
<dbReference type="RefSeq" id="XP_028827070.1">
    <property type="nucleotide sequence ID" value="XM_028971237.1"/>
</dbReference>
<reference evidence="4 5" key="1">
    <citation type="submission" date="2020-06" db="EMBL/GenBank/DDBJ databases">
        <authorList>
            <consortium name="Wellcome Sanger Institute Data Sharing"/>
        </authorList>
    </citation>
    <scope>NUCLEOTIDE SEQUENCE [LARGE SCALE GENOMIC DNA]</scope>
</reference>
<evidence type="ECO:0000313" key="5">
    <source>
        <dbReference type="Proteomes" id="UP000694580"/>
    </source>
</evidence>
<organism evidence="4 5">
    <name type="scientific">Denticeps clupeoides</name>
    <name type="common">denticle herring</name>
    <dbReference type="NCBI Taxonomy" id="299321"/>
    <lineage>
        <taxon>Eukaryota</taxon>
        <taxon>Metazoa</taxon>
        <taxon>Chordata</taxon>
        <taxon>Craniata</taxon>
        <taxon>Vertebrata</taxon>
        <taxon>Euteleostomi</taxon>
        <taxon>Actinopterygii</taxon>
        <taxon>Neopterygii</taxon>
        <taxon>Teleostei</taxon>
        <taxon>Clupei</taxon>
        <taxon>Clupeiformes</taxon>
        <taxon>Denticipitoidei</taxon>
        <taxon>Denticipitidae</taxon>
        <taxon>Denticeps</taxon>
    </lineage>
</organism>
<feature type="region of interest" description="Disordered" evidence="1">
    <location>
        <begin position="570"/>
        <end position="625"/>
    </location>
</feature>
<feature type="domain" description="3'-5' exonuclease" evidence="3">
    <location>
        <begin position="361"/>
        <end position="565"/>
    </location>
</feature>
<dbReference type="GO" id="GO:0008408">
    <property type="term" value="F:3'-5' exonuclease activity"/>
    <property type="evidence" value="ECO:0007669"/>
    <property type="project" value="InterPro"/>
</dbReference>
<dbReference type="AlphaFoldDB" id="A0AAY4ABQ0"/>
<reference evidence="4" key="3">
    <citation type="submission" date="2025-09" db="UniProtKB">
        <authorList>
            <consortium name="Ensembl"/>
        </authorList>
    </citation>
    <scope>IDENTIFICATION</scope>
</reference>
<keyword evidence="2" id="KW-1133">Transmembrane helix</keyword>
<keyword evidence="5" id="KW-1185">Reference proteome</keyword>
<dbReference type="InterPro" id="IPR002562">
    <property type="entry name" value="3'-5'_exonuclease_dom"/>
</dbReference>
<dbReference type="RefSeq" id="XP_028827069.1">
    <property type="nucleotide sequence ID" value="XM_028971236.1"/>
</dbReference>
<dbReference type="GO" id="GO:0006139">
    <property type="term" value="P:nucleobase-containing compound metabolic process"/>
    <property type="evidence" value="ECO:0007669"/>
    <property type="project" value="InterPro"/>
</dbReference>
<feature type="transmembrane region" description="Helical" evidence="2">
    <location>
        <begin position="914"/>
        <end position="933"/>
    </location>
</feature>
<evidence type="ECO:0000256" key="1">
    <source>
        <dbReference type="SAM" id="MobiDB-lite"/>
    </source>
</evidence>
<dbReference type="GeneID" id="114785260"/>
<dbReference type="CTD" id="54932"/>
<reference evidence="4" key="2">
    <citation type="submission" date="2025-08" db="UniProtKB">
        <authorList>
            <consortium name="Ensembl"/>
        </authorList>
    </citation>
    <scope>IDENTIFICATION</scope>
</reference>
<proteinExistence type="predicted"/>
<dbReference type="SMART" id="SM00474">
    <property type="entry name" value="35EXOc"/>
    <property type="match status" value="1"/>
</dbReference>
<gene>
    <name evidence="4" type="primary">exd3</name>
</gene>
<dbReference type="PANTHER" id="PTHR47765:SF2">
    <property type="entry name" value="EXONUCLEASE MUT-7 HOMOLOG"/>
    <property type="match status" value="1"/>
</dbReference>
<sequence length="934" mass="105589">MSQTGADPDALGELLFDLWSCKNLEGLRLQASRGFSEMQEPLVGLLALLGSSPGPQKGRSSTLGHFLLTEFVRWMRGNPQASLKNVAADRAAGLQRWALGLISDSQPGYVDALLDIYQLGSLDRELLVKHVHYMQDCCSYKEAALLAMKLELQAELDMEKMCVPLVLLDKLQLAESYVHGHAELQERLVVLLDSWCSPDFSLENLCRLYLRLSLSKHQADQIQPKMLTKHVFRLMERFRVDPAKCPNSVYKRKLDSLRFLAYKRFVEKTMSVENWRDHVQAAVEGCTELQINLVELLNRYSIDEAAQWAHSYNLPRERLPFDVREVVKSLPPSHTALLDVCDQSSEAWEATESHRERFYQPPIAKDKVHFVSVLEELESCKKAVMQSGTVVGVDMEWRAGFGTVSQQRVSLVQLAAPGQVFLLDLCAPGFSQHVLQFLRQLLCASSILKLGYGMSGDLKCLVATWPEIRDEPLKVEGVLDLLHVHQQIQRGRRAWAGPRSVEVAGGPAEKGLSLLVQQVLGRPLDKEEQLSNWERRPLRTSQLRYAVADAYCLLDVYSVLSEDPASFGLPADLRSVSSSTPAKSKEEKRAKDKMRRGLKKSRDQSVKDPSLSAVGTEQEKPGSQGPCLAPQDLHVVCDNMLQGLGRFLRCLGVDVRMLENVDDHRVAAELARREGRVILTSGQPYISLKSQVGEGRCLALDCSEKARDQAVRVLKHFNIRLTPQDIFSRCQACNSNEYLRLSREEMTRILKEKGLLRDQPLTCEEVWDDPDEPVASYNSNRDPRGPEFTPHCRWAPHADMDPRTLTFPSGAALQFETVPPGLISRIPEYFICTGCGKVFWEGTHFDRVLRQFEEVLHVSEDKVSMGTCVTSQESPRRSRCKMRLKRLSVMFWVFMVTTWAQRPCVLSALVFSPWPFSLFFTSVMFCTFSFLITL</sequence>
<dbReference type="InterPro" id="IPR012337">
    <property type="entry name" value="RNaseH-like_sf"/>
</dbReference>
<dbReference type="GeneTree" id="ENSGT00390000006843"/>
<accession>A0AAY4ABQ0</accession>
<protein>
    <recommendedName>
        <fullName evidence="3">3'-5' exonuclease domain-containing protein</fullName>
    </recommendedName>
</protein>
<dbReference type="Pfam" id="PF01612">
    <property type="entry name" value="DNA_pol_A_exo1"/>
    <property type="match status" value="1"/>
</dbReference>
<dbReference type="InterPro" id="IPR002782">
    <property type="entry name" value="Mut7-C_RNAse_dom"/>
</dbReference>
<keyword evidence="2" id="KW-0812">Transmembrane</keyword>
<dbReference type="InterPro" id="IPR036397">
    <property type="entry name" value="RNaseH_sf"/>
</dbReference>
<name>A0AAY4ABQ0_9TELE</name>
<evidence type="ECO:0000256" key="2">
    <source>
        <dbReference type="SAM" id="Phobius"/>
    </source>
</evidence>
<dbReference type="Ensembl" id="ENSDCDT00010006502.1">
    <property type="protein sequence ID" value="ENSDCDP00010006289.1"/>
    <property type="gene ID" value="ENSDCDG00010002718.1"/>
</dbReference>
<dbReference type="RefSeq" id="XP_028827072.1">
    <property type="nucleotide sequence ID" value="XM_028971239.1"/>
</dbReference>
<evidence type="ECO:0000259" key="3">
    <source>
        <dbReference type="SMART" id="SM00474"/>
    </source>
</evidence>
<dbReference type="Proteomes" id="UP000694580">
    <property type="component" value="Chromosome 3"/>
</dbReference>
<dbReference type="RefSeq" id="XP_028827068.1">
    <property type="nucleotide sequence ID" value="XM_028971235.1"/>
</dbReference>
<dbReference type="GO" id="GO:0003676">
    <property type="term" value="F:nucleic acid binding"/>
    <property type="evidence" value="ECO:0007669"/>
    <property type="project" value="InterPro"/>
</dbReference>